<feature type="region of interest" description="Disordered" evidence="2">
    <location>
        <begin position="1"/>
        <end position="225"/>
    </location>
</feature>
<dbReference type="Proteomes" id="UP000504606">
    <property type="component" value="Unplaced"/>
</dbReference>
<evidence type="ECO:0000313" key="4">
    <source>
        <dbReference type="RefSeq" id="XP_052129741.1"/>
    </source>
</evidence>
<dbReference type="GeneID" id="127750972"/>
<feature type="compositionally biased region" description="Low complexity" evidence="2">
    <location>
        <begin position="179"/>
        <end position="205"/>
    </location>
</feature>
<sequence length="450" mass="49191">MIQGDKHREDDEQDKDECEDVKQTRKASASDEKKSKKKRSMNVLAEIGQNNTDAKRTRKSSPAPNNCFLSPVESEGVGSPLKVKVKKQSSRTGTESGSPQKSLIEKSPSKKSPAKTSSLNASPGKAITTAQPANGSPQLSKPTIMEEPPSNTVSDDDYDISRTATLPLSMTTPRKRSGSESSDSSDSLSDSSDSSSGSSSSSASSQKVESDAASAGFSDLSRSDSCDSNIVLMSQVESLRAACKLSEKSRLECYEQLQKLKEDMAKIEDRMRTLENENQTLKLENEQLRKDKMKHSVSRNILQDFPEEVDGEKQLNAALTPKSEKKIKMPRNKSDWDGLSQDEIVKISHEVRDDLLGTKLLPTNSSGKICLGENVAISKDKWTKSIKLQSKNSLFVTKLSQAVYGSQQLSVRTVGTPKESDKQRATPKKVDTVVGVYILQLLPALNKNAI</sequence>
<evidence type="ECO:0000313" key="3">
    <source>
        <dbReference type="Proteomes" id="UP000504606"/>
    </source>
</evidence>
<feature type="compositionally biased region" description="Polar residues" evidence="2">
    <location>
        <begin position="128"/>
        <end position="141"/>
    </location>
</feature>
<feature type="compositionally biased region" description="Basic and acidic residues" evidence="2">
    <location>
        <begin position="1"/>
        <end position="10"/>
    </location>
</feature>
<evidence type="ECO:0000256" key="2">
    <source>
        <dbReference type="SAM" id="MobiDB-lite"/>
    </source>
</evidence>
<organism evidence="3 4">
    <name type="scientific">Frankliniella occidentalis</name>
    <name type="common">Western flower thrips</name>
    <name type="synonym">Euthrips occidentalis</name>
    <dbReference type="NCBI Taxonomy" id="133901"/>
    <lineage>
        <taxon>Eukaryota</taxon>
        <taxon>Metazoa</taxon>
        <taxon>Ecdysozoa</taxon>
        <taxon>Arthropoda</taxon>
        <taxon>Hexapoda</taxon>
        <taxon>Insecta</taxon>
        <taxon>Pterygota</taxon>
        <taxon>Neoptera</taxon>
        <taxon>Paraneoptera</taxon>
        <taxon>Thysanoptera</taxon>
        <taxon>Terebrantia</taxon>
        <taxon>Thripoidea</taxon>
        <taxon>Thripidae</taxon>
        <taxon>Frankliniella</taxon>
    </lineage>
</organism>
<name>A0A9C6X603_FRAOC</name>
<evidence type="ECO:0000256" key="1">
    <source>
        <dbReference type="SAM" id="Coils"/>
    </source>
</evidence>
<protein>
    <submittedName>
        <fullName evidence="4">Nucleolar protein dao-5-like</fullName>
    </submittedName>
</protein>
<feature type="compositionally biased region" description="Polar residues" evidence="2">
    <location>
        <begin position="90"/>
        <end position="101"/>
    </location>
</feature>
<proteinExistence type="predicted"/>
<keyword evidence="3" id="KW-1185">Reference proteome</keyword>
<gene>
    <name evidence="4" type="primary">LOC127750972</name>
</gene>
<keyword evidence="1" id="KW-0175">Coiled coil</keyword>
<reference evidence="4" key="1">
    <citation type="submission" date="2025-08" db="UniProtKB">
        <authorList>
            <consortium name="RefSeq"/>
        </authorList>
    </citation>
    <scope>IDENTIFICATION</scope>
    <source>
        <tissue evidence="4">Whole organism</tissue>
    </source>
</reference>
<feature type="compositionally biased region" description="Basic and acidic residues" evidence="2">
    <location>
        <begin position="20"/>
        <end position="34"/>
    </location>
</feature>
<feature type="compositionally biased region" description="Polar residues" evidence="2">
    <location>
        <begin position="162"/>
        <end position="172"/>
    </location>
</feature>
<accession>A0A9C6X603</accession>
<dbReference type="RefSeq" id="XP_052129741.1">
    <property type="nucleotide sequence ID" value="XM_052273781.1"/>
</dbReference>
<dbReference type="AlphaFoldDB" id="A0A9C6X603"/>
<dbReference type="KEGG" id="foc:127750972"/>
<feature type="coiled-coil region" evidence="1">
    <location>
        <begin position="250"/>
        <end position="294"/>
    </location>
</feature>